<gene>
    <name evidence="2" type="ORF">ACH5RR_001216</name>
</gene>
<sequence length="124" mass="14068">MAFRDFSTFNSALLGKQVRRIFTHPNLLVSKFLKSMYYTCTSIINSTASPSFSYLWKSLVFAFSLVSNGSRYVVGNGRKIRIWKDAWFPIPITFEAQTKKPLACAFIYVLNCCLVITTTGILLC</sequence>
<feature type="transmembrane region" description="Helical" evidence="1">
    <location>
        <begin position="102"/>
        <end position="123"/>
    </location>
</feature>
<keyword evidence="1" id="KW-0472">Membrane</keyword>
<organism evidence="2 3">
    <name type="scientific">Cinchona calisaya</name>
    <dbReference type="NCBI Taxonomy" id="153742"/>
    <lineage>
        <taxon>Eukaryota</taxon>
        <taxon>Viridiplantae</taxon>
        <taxon>Streptophyta</taxon>
        <taxon>Embryophyta</taxon>
        <taxon>Tracheophyta</taxon>
        <taxon>Spermatophyta</taxon>
        <taxon>Magnoliopsida</taxon>
        <taxon>eudicotyledons</taxon>
        <taxon>Gunneridae</taxon>
        <taxon>Pentapetalae</taxon>
        <taxon>asterids</taxon>
        <taxon>lamiids</taxon>
        <taxon>Gentianales</taxon>
        <taxon>Rubiaceae</taxon>
        <taxon>Cinchonoideae</taxon>
        <taxon>Cinchoneae</taxon>
        <taxon>Cinchona</taxon>
    </lineage>
</organism>
<dbReference type="EMBL" id="JBJUIK010000001">
    <property type="protein sequence ID" value="KAL3537850.1"/>
    <property type="molecule type" value="Genomic_DNA"/>
</dbReference>
<evidence type="ECO:0000313" key="3">
    <source>
        <dbReference type="Proteomes" id="UP001630127"/>
    </source>
</evidence>
<proteinExistence type="predicted"/>
<evidence type="ECO:0000313" key="2">
    <source>
        <dbReference type="EMBL" id="KAL3537850.1"/>
    </source>
</evidence>
<keyword evidence="3" id="KW-1185">Reference proteome</keyword>
<protein>
    <submittedName>
        <fullName evidence="2">Uncharacterized protein</fullName>
    </submittedName>
</protein>
<dbReference type="AlphaFoldDB" id="A0ABD3B2U7"/>
<reference evidence="2 3" key="1">
    <citation type="submission" date="2024-11" db="EMBL/GenBank/DDBJ databases">
        <title>A near-complete genome assembly of Cinchona calisaya.</title>
        <authorList>
            <person name="Lian D.C."/>
            <person name="Zhao X.W."/>
            <person name="Wei L."/>
        </authorList>
    </citation>
    <scope>NUCLEOTIDE SEQUENCE [LARGE SCALE GENOMIC DNA]</scope>
    <source>
        <tissue evidence="2">Nenye</tissue>
    </source>
</reference>
<comment type="caution">
    <text evidence="2">The sequence shown here is derived from an EMBL/GenBank/DDBJ whole genome shotgun (WGS) entry which is preliminary data.</text>
</comment>
<name>A0ABD3B2U7_9GENT</name>
<evidence type="ECO:0000256" key="1">
    <source>
        <dbReference type="SAM" id="Phobius"/>
    </source>
</evidence>
<keyword evidence="1" id="KW-0812">Transmembrane</keyword>
<accession>A0ABD3B2U7</accession>
<keyword evidence="1" id="KW-1133">Transmembrane helix</keyword>
<dbReference type="Proteomes" id="UP001630127">
    <property type="component" value="Unassembled WGS sequence"/>
</dbReference>